<dbReference type="Gene3D" id="3.40.50.300">
    <property type="entry name" value="P-loop containing nucleotide triphosphate hydrolases"/>
    <property type="match status" value="1"/>
</dbReference>
<keyword evidence="2" id="KW-0813">Transport</keyword>
<comment type="similarity">
    <text evidence="1">Belongs to the ABC transporter superfamily.</text>
</comment>
<evidence type="ECO:0000256" key="3">
    <source>
        <dbReference type="ARBA" id="ARBA00022741"/>
    </source>
</evidence>
<comment type="caution">
    <text evidence="6">The sequence shown here is derived from an EMBL/GenBank/DDBJ whole genome shotgun (WGS) entry which is preliminary data.</text>
</comment>
<organism evidence="6 7">
    <name type="scientific">Methylobacterium nonmethylotrophicum</name>
    <dbReference type="NCBI Taxonomy" id="1141884"/>
    <lineage>
        <taxon>Bacteria</taxon>
        <taxon>Pseudomonadati</taxon>
        <taxon>Pseudomonadota</taxon>
        <taxon>Alphaproteobacteria</taxon>
        <taxon>Hyphomicrobiales</taxon>
        <taxon>Methylobacteriaceae</taxon>
        <taxon>Methylobacterium</taxon>
    </lineage>
</organism>
<evidence type="ECO:0000313" key="7">
    <source>
        <dbReference type="Proteomes" id="UP000297535"/>
    </source>
</evidence>
<dbReference type="EMBL" id="SRLB01000004">
    <property type="protein sequence ID" value="TGE01246.1"/>
    <property type="molecule type" value="Genomic_DNA"/>
</dbReference>
<name>A0A4Z0NUN1_9HYPH</name>
<dbReference type="InterPro" id="IPR015854">
    <property type="entry name" value="ABC_transpr_LolD-like"/>
</dbReference>
<dbReference type="Pfam" id="PF00005">
    <property type="entry name" value="ABC_tran"/>
    <property type="match status" value="1"/>
</dbReference>
<evidence type="ECO:0000256" key="4">
    <source>
        <dbReference type="ARBA" id="ARBA00022840"/>
    </source>
</evidence>
<keyword evidence="3" id="KW-0547">Nucleotide-binding</keyword>
<dbReference type="SUPFAM" id="SSF52540">
    <property type="entry name" value="P-loop containing nucleoside triphosphate hydrolases"/>
    <property type="match status" value="1"/>
</dbReference>
<dbReference type="PANTHER" id="PTHR24220">
    <property type="entry name" value="IMPORT ATP-BINDING PROTEIN"/>
    <property type="match status" value="1"/>
</dbReference>
<dbReference type="InterPro" id="IPR017871">
    <property type="entry name" value="ABC_transporter-like_CS"/>
</dbReference>
<evidence type="ECO:0000259" key="5">
    <source>
        <dbReference type="PROSITE" id="PS50893"/>
    </source>
</evidence>
<dbReference type="OrthoDB" id="9786950at2"/>
<evidence type="ECO:0000256" key="1">
    <source>
        <dbReference type="ARBA" id="ARBA00005417"/>
    </source>
</evidence>
<evidence type="ECO:0000313" key="6">
    <source>
        <dbReference type="EMBL" id="TGE01246.1"/>
    </source>
</evidence>
<dbReference type="InterPro" id="IPR003439">
    <property type="entry name" value="ABC_transporter-like_ATP-bd"/>
</dbReference>
<proteinExistence type="inferred from homology"/>
<dbReference type="CDD" id="cd03255">
    <property type="entry name" value="ABC_MJ0796_LolCDE_FtsE"/>
    <property type="match status" value="1"/>
</dbReference>
<sequence>MTEPVATAREVRFRYGEGPTAVEALRGVSLDVEAGEVLMIRGPSGSGKTTLLQLLGALKAPSDGALTLFGTRVDGLPAAALRAIRVRRIGFVFQSYNLFPTLRAWENVAVSLDLQGVPRAAAQVQARRLLADLGLAERADFYPAKLSGGQRQRVAIARALAHDPTLILCDEPTAALDWTSGRMVTDCLRSLAHDQGRAVVIVSHDARIEPLVDRIVTIEDGLMIDHSQHTPQEARP</sequence>
<dbReference type="InterPro" id="IPR027417">
    <property type="entry name" value="P-loop_NTPase"/>
</dbReference>
<accession>A0A4Z0NUN1</accession>
<protein>
    <submittedName>
        <fullName evidence="6">ABC transporter ATP-binding protein</fullName>
    </submittedName>
</protein>
<dbReference type="AlphaFoldDB" id="A0A4Z0NUN1"/>
<dbReference type="GO" id="GO:0022857">
    <property type="term" value="F:transmembrane transporter activity"/>
    <property type="evidence" value="ECO:0007669"/>
    <property type="project" value="TreeGrafter"/>
</dbReference>
<dbReference type="PROSITE" id="PS50893">
    <property type="entry name" value="ABC_TRANSPORTER_2"/>
    <property type="match status" value="1"/>
</dbReference>
<dbReference type="RefSeq" id="WP_135413849.1">
    <property type="nucleotide sequence ID" value="NZ_SRLB01000004.1"/>
</dbReference>
<evidence type="ECO:0000256" key="2">
    <source>
        <dbReference type="ARBA" id="ARBA00022448"/>
    </source>
</evidence>
<dbReference type="GO" id="GO:0016887">
    <property type="term" value="F:ATP hydrolysis activity"/>
    <property type="evidence" value="ECO:0007669"/>
    <property type="project" value="InterPro"/>
</dbReference>
<dbReference type="PANTHER" id="PTHR24220:SF376">
    <property type="entry name" value="ABC TRANSPORTER"/>
    <property type="match status" value="1"/>
</dbReference>
<dbReference type="PROSITE" id="PS00211">
    <property type="entry name" value="ABC_TRANSPORTER_1"/>
    <property type="match status" value="1"/>
</dbReference>
<dbReference type="GO" id="GO:0005524">
    <property type="term" value="F:ATP binding"/>
    <property type="evidence" value="ECO:0007669"/>
    <property type="project" value="UniProtKB-KW"/>
</dbReference>
<dbReference type="Proteomes" id="UP000297535">
    <property type="component" value="Unassembled WGS sequence"/>
</dbReference>
<gene>
    <name evidence="6" type="ORF">EU555_06520</name>
</gene>
<feature type="domain" description="ABC transporter" evidence="5">
    <location>
        <begin position="6"/>
        <end position="236"/>
    </location>
</feature>
<reference evidence="6 7" key="1">
    <citation type="submission" date="2019-04" db="EMBL/GenBank/DDBJ databases">
        <authorList>
            <person name="Feng G."/>
            <person name="Zhu H."/>
        </authorList>
    </citation>
    <scope>NUCLEOTIDE SEQUENCE [LARGE SCALE GENOMIC DNA]</scope>
    <source>
        <strain evidence="6 7">6HR-1</strain>
    </source>
</reference>
<keyword evidence="7" id="KW-1185">Reference proteome</keyword>
<dbReference type="InterPro" id="IPR003593">
    <property type="entry name" value="AAA+_ATPase"/>
</dbReference>
<dbReference type="InterPro" id="IPR017911">
    <property type="entry name" value="MacB-like_ATP-bd"/>
</dbReference>
<dbReference type="GO" id="GO:0005886">
    <property type="term" value="C:plasma membrane"/>
    <property type="evidence" value="ECO:0007669"/>
    <property type="project" value="TreeGrafter"/>
</dbReference>
<keyword evidence="4 6" id="KW-0067">ATP-binding</keyword>
<dbReference type="SMART" id="SM00382">
    <property type="entry name" value="AAA"/>
    <property type="match status" value="1"/>
</dbReference>